<keyword evidence="2" id="KW-0732">Signal</keyword>
<reference evidence="4" key="1">
    <citation type="submission" date="2016-02" db="EMBL/GenBank/DDBJ databases">
        <authorList>
            <person name="Wen L."/>
            <person name="He K."/>
            <person name="Yang H."/>
        </authorList>
    </citation>
    <scope>NUCLEOTIDE SEQUENCE [LARGE SCALE GENOMIC DNA]</scope>
    <source>
        <strain evidence="4">JCM 15929</strain>
    </source>
</reference>
<feature type="signal peptide" evidence="2">
    <location>
        <begin position="1"/>
        <end position="24"/>
    </location>
</feature>
<dbReference type="AlphaFoldDB" id="A0A138AUN6"/>
<protein>
    <submittedName>
        <fullName evidence="3">Uncharacterized protein</fullName>
    </submittedName>
</protein>
<proteinExistence type="predicted"/>
<feature type="chain" id="PRO_5007483611" evidence="2">
    <location>
        <begin position="25"/>
        <end position="88"/>
    </location>
</feature>
<sequence length="88" mass="8728">MNPKRLITTAAVTATIALAVTACGDDMSTMNMNDDTSTTPTSTQPSMPAGHSMSSSPTSSPTPHTSMPGMSGMPGMGDGSPTVSPAAP</sequence>
<comment type="caution">
    <text evidence="3">The sequence shown here is derived from an EMBL/GenBank/DDBJ whole genome shotgun (WGS) entry which is preliminary data.</text>
</comment>
<name>A0A138AUN6_9ACTN</name>
<accession>A0A138AUN6</accession>
<organism evidence="3 4">
    <name type="scientific">Tsukamurella pseudospumae</name>
    <dbReference type="NCBI Taxonomy" id="239498"/>
    <lineage>
        <taxon>Bacteria</taxon>
        <taxon>Bacillati</taxon>
        <taxon>Actinomycetota</taxon>
        <taxon>Actinomycetes</taxon>
        <taxon>Mycobacteriales</taxon>
        <taxon>Tsukamurellaceae</taxon>
        <taxon>Tsukamurella</taxon>
    </lineage>
</organism>
<dbReference type="EMBL" id="LSRF01000007">
    <property type="protein sequence ID" value="KXP14165.1"/>
    <property type="molecule type" value="Genomic_DNA"/>
</dbReference>
<feature type="region of interest" description="Disordered" evidence="1">
    <location>
        <begin position="23"/>
        <end position="88"/>
    </location>
</feature>
<dbReference type="PROSITE" id="PS51257">
    <property type="entry name" value="PROKAR_LIPOPROTEIN"/>
    <property type="match status" value="1"/>
</dbReference>
<evidence type="ECO:0000313" key="3">
    <source>
        <dbReference type="EMBL" id="KXP14165.1"/>
    </source>
</evidence>
<evidence type="ECO:0000256" key="1">
    <source>
        <dbReference type="SAM" id="MobiDB-lite"/>
    </source>
</evidence>
<gene>
    <name evidence="3" type="ORF">AXK60_22085</name>
</gene>
<feature type="compositionally biased region" description="Low complexity" evidence="1">
    <location>
        <begin position="23"/>
        <end position="71"/>
    </location>
</feature>
<evidence type="ECO:0000256" key="2">
    <source>
        <dbReference type="SAM" id="SignalP"/>
    </source>
</evidence>
<evidence type="ECO:0000313" key="4">
    <source>
        <dbReference type="Proteomes" id="UP000070258"/>
    </source>
</evidence>
<dbReference type="Proteomes" id="UP000070258">
    <property type="component" value="Unassembled WGS sequence"/>
</dbReference>